<sequence>MKTKEDKRTAIFEKMNEISSLEDMKSELEERLFDEEGHCNSEVLDQFLEMDKKINYAKGAVIRMIKRLMNDIYGNWTWSEKVDYLEAVKEFRKFAN</sequence>
<dbReference type="EMBL" id="BK014938">
    <property type="protein sequence ID" value="DAD83518.1"/>
    <property type="molecule type" value="Genomic_DNA"/>
</dbReference>
<name>A0A8S5MMM0_9CAUD</name>
<evidence type="ECO:0000313" key="1">
    <source>
        <dbReference type="EMBL" id="DAD83518.1"/>
    </source>
</evidence>
<reference evidence="1" key="1">
    <citation type="journal article" date="2021" name="Proc. Natl. Acad. Sci. U.S.A.">
        <title>A Catalog of Tens of Thousands of Viruses from Human Metagenomes Reveals Hidden Associations with Chronic Diseases.</title>
        <authorList>
            <person name="Tisza M.J."/>
            <person name="Buck C.B."/>
        </authorList>
    </citation>
    <scope>NUCLEOTIDE SEQUENCE</scope>
    <source>
        <strain evidence="1">Ctxc31</strain>
    </source>
</reference>
<organism evidence="1">
    <name type="scientific">Siphoviridae sp. ctxc31</name>
    <dbReference type="NCBI Taxonomy" id="2826520"/>
    <lineage>
        <taxon>Viruses</taxon>
        <taxon>Duplodnaviria</taxon>
        <taxon>Heunggongvirae</taxon>
        <taxon>Uroviricota</taxon>
        <taxon>Caudoviricetes</taxon>
    </lineage>
</organism>
<protein>
    <submittedName>
        <fullName evidence="1">Uncharacterized protein</fullName>
    </submittedName>
</protein>
<proteinExistence type="predicted"/>
<accession>A0A8S5MMM0</accession>